<proteinExistence type="predicted"/>
<accession>A0A1D8TM80</accession>
<dbReference type="AlphaFoldDB" id="A0A1D8TM80"/>
<gene>
    <name evidence="1" type="ORF">BJP34_03900</name>
</gene>
<dbReference type="Proteomes" id="UP000177870">
    <property type="component" value="Chromosome"/>
</dbReference>
<evidence type="ECO:0000313" key="2">
    <source>
        <dbReference type="Proteomes" id="UP000177870"/>
    </source>
</evidence>
<dbReference type="KEGG" id="mpro:BJP34_03900"/>
<sequence>MPIQIKFCPPFPIDETLGDWSLITTDLNFNSQTTNHKGSNLLTVTSNTAKSKIIAGVSREADR</sequence>
<dbReference type="EMBL" id="CP017599">
    <property type="protein sequence ID" value="AOW98703.1"/>
    <property type="molecule type" value="Genomic_DNA"/>
</dbReference>
<name>A0A1D8TM80_9CYAN</name>
<dbReference type="STRING" id="1458985.BJP34_03900"/>
<reference evidence="2" key="1">
    <citation type="submission" date="2016-10" db="EMBL/GenBank/DDBJ databases">
        <title>Comparative genomics uncovers the prolific and rare metabolic potential of the cyanobacterial genus Moorea.</title>
        <authorList>
            <person name="Leao T."/>
            <person name="Castelao G."/>
            <person name="Korobeynikov A."/>
            <person name="Monroe E.A."/>
            <person name="Podell S."/>
            <person name="Glukhov E."/>
            <person name="Allen E."/>
            <person name="Gerwick W.H."/>
            <person name="Gerwick L."/>
        </authorList>
    </citation>
    <scope>NUCLEOTIDE SEQUENCE [LARGE SCALE GENOMIC DNA]</scope>
    <source>
        <strain evidence="2">PAL-8-15-08-1</strain>
    </source>
</reference>
<protein>
    <submittedName>
        <fullName evidence="1">Uncharacterized protein</fullName>
    </submittedName>
</protein>
<organism evidence="1 2">
    <name type="scientific">Moorena producens PAL-8-15-08-1</name>
    <dbReference type="NCBI Taxonomy" id="1458985"/>
    <lineage>
        <taxon>Bacteria</taxon>
        <taxon>Bacillati</taxon>
        <taxon>Cyanobacteriota</taxon>
        <taxon>Cyanophyceae</taxon>
        <taxon>Coleofasciculales</taxon>
        <taxon>Coleofasciculaceae</taxon>
        <taxon>Moorena</taxon>
    </lineage>
</organism>
<evidence type="ECO:0000313" key="1">
    <source>
        <dbReference type="EMBL" id="AOW98703.1"/>
    </source>
</evidence>